<evidence type="ECO:0000256" key="2">
    <source>
        <dbReference type="ARBA" id="ARBA00022795"/>
    </source>
</evidence>
<sequence>MATNAIDSSLYLSNYKPAERKTGQQTLGKDDFLKILIAQLEHQDPLNPMEDKEFISQMASFSSLEQMMNMSTLMQKFIDSQSSTYEKIASMSDALQQLVQQQSMQSLARYSELIGKQVEWHGENSEVKSALVKSVLQQGTKWMLELDSGDVISASDVTKVTQL</sequence>
<dbReference type="GO" id="GO:0044781">
    <property type="term" value="P:bacterial-type flagellum organization"/>
    <property type="evidence" value="ECO:0007669"/>
    <property type="project" value="UniProtKB-KW"/>
</dbReference>
<keyword evidence="2" id="KW-1005">Bacterial flagellum biogenesis</keyword>
<organism evidence="3 4">
    <name type="scientific">Anoxybacteroides tepidamans</name>
    <dbReference type="NCBI Taxonomy" id="265948"/>
    <lineage>
        <taxon>Bacteria</taxon>
        <taxon>Bacillati</taxon>
        <taxon>Bacillota</taxon>
        <taxon>Bacilli</taxon>
        <taxon>Bacillales</taxon>
        <taxon>Anoxybacillaceae</taxon>
        <taxon>Anoxybacteroides</taxon>
    </lineage>
</organism>
<comment type="similarity">
    <text evidence="1">Belongs to the FlgD family.</text>
</comment>
<dbReference type="InterPro" id="IPR005648">
    <property type="entry name" value="FlgD"/>
</dbReference>
<name>A0A7W8MVG6_9BACL</name>
<evidence type="ECO:0000256" key="1">
    <source>
        <dbReference type="ARBA" id="ARBA00010577"/>
    </source>
</evidence>
<evidence type="ECO:0000313" key="3">
    <source>
        <dbReference type="EMBL" id="MBB5323670.1"/>
    </source>
</evidence>
<dbReference type="RefSeq" id="WP_183251650.1">
    <property type="nucleotide sequence ID" value="NZ_JACHEP010000002.1"/>
</dbReference>
<dbReference type="Pfam" id="PF03963">
    <property type="entry name" value="FlgD"/>
    <property type="match status" value="1"/>
</dbReference>
<dbReference type="AlphaFoldDB" id="A0A7W8MVG6"/>
<proteinExistence type="inferred from homology"/>
<keyword evidence="3" id="KW-0966">Cell projection</keyword>
<accession>A0A7W8MVG6</accession>
<dbReference type="EMBL" id="JACHEP010000002">
    <property type="protein sequence ID" value="MBB5323670.1"/>
    <property type="molecule type" value="Genomic_DNA"/>
</dbReference>
<keyword evidence="4" id="KW-1185">Reference proteome</keyword>
<gene>
    <name evidence="3" type="ORF">HNQ34_000762</name>
</gene>
<protein>
    <submittedName>
        <fullName evidence="3">Flagellar basal-body rod modification protein FlgD</fullName>
    </submittedName>
</protein>
<keyword evidence="3" id="KW-0969">Cilium</keyword>
<keyword evidence="3" id="KW-0282">Flagellum</keyword>
<evidence type="ECO:0000313" key="4">
    <source>
        <dbReference type="Proteomes" id="UP000520011"/>
    </source>
</evidence>
<reference evidence="3 4" key="1">
    <citation type="submission" date="2020-08" db="EMBL/GenBank/DDBJ databases">
        <title>Genomic Encyclopedia of Type Strains, Phase IV (KMG-IV): sequencing the most valuable type-strain genomes for metagenomic binning, comparative biology and taxonomic classification.</title>
        <authorList>
            <person name="Goeker M."/>
        </authorList>
    </citation>
    <scope>NUCLEOTIDE SEQUENCE [LARGE SCALE GENOMIC DNA]</scope>
    <source>
        <strain evidence="3 4">DSM 16325</strain>
    </source>
</reference>
<comment type="caution">
    <text evidence="3">The sequence shown here is derived from an EMBL/GenBank/DDBJ whole genome shotgun (WGS) entry which is preliminary data.</text>
</comment>
<dbReference type="Proteomes" id="UP000520011">
    <property type="component" value="Unassembled WGS sequence"/>
</dbReference>